<dbReference type="InterPro" id="IPR013078">
    <property type="entry name" value="His_Pase_superF_clade-1"/>
</dbReference>
<dbReference type="AlphaFoldDB" id="A0A938YGH7"/>
<comment type="caution">
    <text evidence="1">The sequence shown here is derived from an EMBL/GenBank/DDBJ whole genome shotgun (WGS) entry which is preliminary data.</text>
</comment>
<name>A0A938YGH7_9ACTN</name>
<dbReference type="RefSeq" id="WP_205260905.1">
    <property type="nucleotide sequence ID" value="NZ_JAERWK010000015.1"/>
</dbReference>
<dbReference type="PANTHER" id="PTHR47623">
    <property type="entry name" value="OS09G0287300 PROTEIN"/>
    <property type="match status" value="1"/>
</dbReference>
<dbReference type="Gene3D" id="3.40.50.1240">
    <property type="entry name" value="Phosphoglycerate mutase-like"/>
    <property type="match status" value="1"/>
</dbReference>
<reference evidence="1" key="1">
    <citation type="submission" date="2021-01" db="EMBL/GenBank/DDBJ databases">
        <title>YIM 132084 draft genome.</title>
        <authorList>
            <person name="An D."/>
        </authorList>
    </citation>
    <scope>NUCLEOTIDE SEQUENCE</scope>
    <source>
        <strain evidence="1">YIM 132084</strain>
    </source>
</reference>
<dbReference type="Pfam" id="PF00300">
    <property type="entry name" value="His_Phos_1"/>
    <property type="match status" value="1"/>
</dbReference>
<gene>
    <name evidence="1" type="ORF">JL106_11715</name>
</gene>
<dbReference type="InterPro" id="IPR029033">
    <property type="entry name" value="His_PPase_superfam"/>
</dbReference>
<dbReference type="SUPFAM" id="SSF53254">
    <property type="entry name" value="Phosphoglycerate mutase-like"/>
    <property type="match status" value="1"/>
</dbReference>
<dbReference type="Proteomes" id="UP000663792">
    <property type="component" value="Unassembled WGS sequence"/>
</dbReference>
<dbReference type="PANTHER" id="PTHR47623:SF1">
    <property type="entry name" value="OS09G0287300 PROTEIN"/>
    <property type="match status" value="1"/>
</dbReference>
<protein>
    <submittedName>
        <fullName evidence="1">Histidine phosphatase family protein</fullName>
    </submittedName>
</protein>
<keyword evidence="2" id="KW-1185">Reference proteome</keyword>
<accession>A0A938YGH7</accession>
<dbReference type="EMBL" id="JAERWK010000015">
    <property type="protein sequence ID" value="MBM9467947.1"/>
    <property type="molecule type" value="Genomic_DNA"/>
</dbReference>
<dbReference type="CDD" id="cd07067">
    <property type="entry name" value="HP_PGM_like"/>
    <property type="match status" value="1"/>
</dbReference>
<proteinExistence type="predicted"/>
<sequence length="171" mass="17915">MTNPASGTHTLVLLRHAKSGCPPGVADHDRPLAERGRREAPLAGRWLADRLPPVDGIFCSTAVRTRQTLEATGLVAPTVYTDDIYEAAPETLLELVNSADETLRTLLLVGHAPGLPALADRLAGPDSAPDALDALHTKFPTSAIAVLTVPGRWADLAPGGGTLTALHVARD</sequence>
<evidence type="ECO:0000313" key="2">
    <source>
        <dbReference type="Proteomes" id="UP000663792"/>
    </source>
</evidence>
<organism evidence="1 2">
    <name type="scientific">Nakamurella leprariae</name>
    <dbReference type="NCBI Taxonomy" id="2803911"/>
    <lineage>
        <taxon>Bacteria</taxon>
        <taxon>Bacillati</taxon>
        <taxon>Actinomycetota</taxon>
        <taxon>Actinomycetes</taxon>
        <taxon>Nakamurellales</taxon>
        <taxon>Nakamurellaceae</taxon>
        <taxon>Nakamurella</taxon>
    </lineage>
</organism>
<evidence type="ECO:0000313" key="1">
    <source>
        <dbReference type="EMBL" id="MBM9467947.1"/>
    </source>
</evidence>
<dbReference type="SMART" id="SM00855">
    <property type="entry name" value="PGAM"/>
    <property type="match status" value="1"/>
</dbReference>